<keyword evidence="1" id="KW-0175">Coiled coil</keyword>
<dbReference type="OrthoDB" id="447942at2759"/>
<reference evidence="3" key="1">
    <citation type="submission" date="2022-10" db="EMBL/GenBank/DDBJ databases">
        <authorList>
            <person name="Chen Y."/>
            <person name="Dougan E. K."/>
            <person name="Chan C."/>
            <person name="Rhodes N."/>
            <person name="Thang M."/>
        </authorList>
    </citation>
    <scope>NUCLEOTIDE SEQUENCE</scope>
</reference>
<evidence type="ECO:0000313" key="4">
    <source>
        <dbReference type="EMBL" id="CAL1150884.1"/>
    </source>
</evidence>
<dbReference type="EMBL" id="CAMXCT030002341">
    <property type="protein sequence ID" value="CAL4784821.1"/>
    <property type="molecule type" value="Genomic_DNA"/>
</dbReference>
<feature type="region of interest" description="Disordered" evidence="2">
    <location>
        <begin position="771"/>
        <end position="799"/>
    </location>
</feature>
<evidence type="ECO:0000256" key="1">
    <source>
        <dbReference type="SAM" id="Coils"/>
    </source>
</evidence>
<evidence type="ECO:0000313" key="3">
    <source>
        <dbReference type="EMBL" id="CAI3997509.1"/>
    </source>
</evidence>
<feature type="compositionally biased region" description="Low complexity" evidence="2">
    <location>
        <begin position="875"/>
        <end position="898"/>
    </location>
</feature>
<proteinExistence type="predicted"/>
<feature type="region of interest" description="Disordered" evidence="2">
    <location>
        <begin position="862"/>
        <end position="898"/>
    </location>
</feature>
<dbReference type="EMBL" id="CAMXCT020002341">
    <property type="protein sequence ID" value="CAL1150884.1"/>
    <property type="molecule type" value="Genomic_DNA"/>
</dbReference>
<keyword evidence="5" id="KW-1185">Reference proteome</keyword>
<sequence length="1057" mass="113271">RSPSPADDAARPLRRRVGPPPDVVRCFCPVPGCGHADATRASGWGSHDAMRHHLDDHCAGTLAGAVPMEYLDAHRLDLCSVYGLLVARRFNGVHPRCHPRAGQQLPNHRPAGLMDAGLPSLDGIMELDVPTLWHVPHVARGAWAQCLARAASAAAVSNTVPAWQELLMLPKAVLVAPIRGGARHHQQAALATLRRYQRWLAGEGMDLWKQLRARPMATRSTANSTTATQHSRCCALAADGELLRACAALTEPAPLPPSQATFEQLSAHHPQSAMPDVSRLGPPRPAAVPEFSSEAVTHEACRSLDGRYTSDWPSSVQAAAAFDAAVFASDHFHGVHQPRQQTLSAALDKAQLAQLQVSAEGASERAHLQLLQQPGIGAWLLARPSKALGLHLDAAFFRVLLRMRLRVPVASSDGYCPLCDGIADRFGDHARACPCGGDRTKRHNRLRAVVAGLSPEVEKQGLLPQRPEERGLVNLADAATRHSDGRLMFTSLHGGPMGQQLLISPPRVACEAQCFPSPLLVVGLLPPTTKGESEPSEHGAALPRPRPPVRAVEQLLQALSVALQRENARAVLRRCLPPAEDASCFAEGFSQASDATALLPRQLGTLHSNRVALLASLTLPACVGMNRNAFDLPAQVDRGWQTMATLGSAAYFLLKGAGGVSHKLVGRIVEASEDSVVVALLSSEVPAGISQILTVPAASSQPSLTFLRIATSDFSSVTPAGWPAASHLPKQAICLAAWQGLEDPSLVSSEAEKPVAKVKGVSKTVQEDMARLRKTLTPDSDEDTEESSEDGEGGLPFPKTIGLLAPGAKGAITSKMGVEPKPKKKETDPSAALMTMMEQGLAQGQSPADLMPMMMMSFMLNQQTQQGRKGRKSSAKSSASTDHGGSSSESDSDSDAISGKGMKAVVTLHRLHRRIKRRPGSICKKFEKEITTELGIVPGQPWTLRQWLAKQPWGKFRGIYRCAIQDAIAYEYLRNGQHEVAAAQLAQNMKSKIQSVLQGGDWSAAWLLTGIADPLTKKEWGGTQEEMAVVSEYVNALAKLKKKVKEAKDASQAEEGD</sequence>
<dbReference type="Proteomes" id="UP001152797">
    <property type="component" value="Unassembled WGS sequence"/>
</dbReference>
<evidence type="ECO:0000313" key="5">
    <source>
        <dbReference type="Proteomes" id="UP001152797"/>
    </source>
</evidence>
<feature type="non-terminal residue" evidence="3">
    <location>
        <position position="1"/>
    </location>
</feature>
<dbReference type="EMBL" id="CAMXCT010002341">
    <property type="protein sequence ID" value="CAI3997509.1"/>
    <property type="molecule type" value="Genomic_DNA"/>
</dbReference>
<reference evidence="4" key="2">
    <citation type="submission" date="2024-04" db="EMBL/GenBank/DDBJ databases">
        <authorList>
            <person name="Chen Y."/>
            <person name="Shah S."/>
            <person name="Dougan E. K."/>
            <person name="Thang M."/>
            <person name="Chan C."/>
        </authorList>
    </citation>
    <scope>NUCLEOTIDE SEQUENCE [LARGE SCALE GENOMIC DNA]</scope>
</reference>
<evidence type="ECO:0000256" key="2">
    <source>
        <dbReference type="SAM" id="MobiDB-lite"/>
    </source>
</evidence>
<comment type="caution">
    <text evidence="3">The sequence shown here is derived from an EMBL/GenBank/DDBJ whole genome shotgun (WGS) entry which is preliminary data.</text>
</comment>
<dbReference type="AlphaFoldDB" id="A0A9P1CTL9"/>
<feature type="compositionally biased region" description="Acidic residues" evidence="2">
    <location>
        <begin position="779"/>
        <end position="792"/>
    </location>
</feature>
<name>A0A9P1CTL9_9DINO</name>
<organism evidence="3">
    <name type="scientific">Cladocopium goreaui</name>
    <dbReference type="NCBI Taxonomy" id="2562237"/>
    <lineage>
        <taxon>Eukaryota</taxon>
        <taxon>Sar</taxon>
        <taxon>Alveolata</taxon>
        <taxon>Dinophyceae</taxon>
        <taxon>Suessiales</taxon>
        <taxon>Symbiodiniaceae</taxon>
        <taxon>Cladocopium</taxon>
    </lineage>
</organism>
<feature type="coiled-coil region" evidence="1">
    <location>
        <begin position="1030"/>
        <end position="1057"/>
    </location>
</feature>
<protein>
    <submittedName>
        <fullName evidence="3">Uncharacterized protein</fullName>
    </submittedName>
</protein>
<accession>A0A9P1CTL9</accession>
<gene>
    <name evidence="3" type="ORF">C1SCF055_LOCUS23884</name>
</gene>